<evidence type="ECO:0000313" key="2">
    <source>
        <dbReference type="Proteomes" id="UP000245910"/>
    </source>
</evidence>
<name>A0A2L2TBE2_9HYPO</name>
<accession>A0A2L2TBE2</accession>
<evidence type="ECO:0000313" key="1">
    <source>
        <dbReference type="EMBL" id="CEI67378.1"/>
    </source>
</evidence>
<reference evidence="2" key="1">
    <citation type="submission" date="2014-10" db="EMBL/GenBank/DDBJ databases">
        <authorList>
            <person name="King R."/>
        </authorList>
    </citation>
    <scope>NUCLEOTIDE SEQUENCE [LARGE SCALE GENOMIC DNA]</scope>
    <source>
        <strain evidence="2">A3/5</strain>
    </source>
</reference>
<organism evidence="1 2">
    <name type="scientific">Fusarium venenatum</name>
    <dbReference type="NCBI Taxonomy" id="56646"/>
    <lineage>
        <taxon>Eukaryota</taxon>
        <taxon>Fungi</taxon>
        <taxon>Dikarya</taxon>
        <taxon>Ascomycota</taxon>
        <taxon>Pezizomycotina</taxon>
        <taxon>Sordariomycetes</taxon>
        <taxon>Hypocreomycetidae</taxon>
        <taxon>Hypocreales</taxon>
        <taxon>Nectriaceae</taxon>
        <taxon>Fusarium</taxon>
    </lineage>
</organism>
<keyword evidence="2" id="KW-1185">Reference proteome</keyword>
<protein>
    <submittedName>
        <fullName evidence="1">Uncharacterized protein</fullName>
    </submittedName>
</protein>
<sequence length="69" mass="7116">MIYVVVIHAVGNPITLLRISPVPGPGGGGLDKVALTEPAVASAAIATALKRVVRPVLPAPWCRGVHERS</sequence>
<dbReference type="EMBL" id="LN649229">
    <property type="protein sequence ID" value="CEI67378.1"/>
    <property type="molecule type" value="Genomic_DNA"/>
</dbReference>
<dbReference type="AlphaFoldDB" id="A0A2L2TBE2"/>
<dbReference type="Proteomes" id="UP000245910">
    <property type="component" value="Chromosome I"/>
</dbReference>
<proteinExistence type="predicted"/>